<proteinExistence type="predicted"/>
<dbReference type="Pfam" id="PF02681">
    <property type="entry name" value="DUF212"/>
    <property type="match status" value="1"/>
</dbReference>
<dbReference type="EMBL" id="JACXIY010000014">
    <property type="protein sequence ID" value="MBD2869212.1"/>
    <property type="molecule type" value="Genomic_DNA"/>
</dbReference>
<protein>
    <submittedName>
        <fullName evidence="1">Divergent PAP2 family protein</fullName>
    </submittedName>
</protein>
<gene>
    <name evidence="1" type="ORF">IDH41_11550</name>
</gene>
<dbReference type="RefSeq" id="WP_190861144.1">
    <property type="nucleotide sequence ID" value="NZ_JACXIY010000014.1"/>
</dbReference>
<dbReference type="Proteomes" id="UP000632125">
    <property type="component" value="Unassembled WGS sequence"/>
</dbReference>
<evidence type="ECO:0000313" key="1">
    <source>
        <dbReference type="EMBL" id="MBD2869212.1"/>
    </source>
</evidence>
<organism evidence="1 2">
    <name type="scientific">Paenibacillus arenilitoris</name>
    <dbReference type="NCBI Taxonomy" id="2772299"/>
    <lineage>
        <taxon>Bacteria</taxon>
        <taxon>Bacillati</taxon>
        <taxon>Bacillota</taxon>
        <taxon>Bacilli</taxon>
        <taxon>Bacillales</taxon>
        <taxon>Paenibacillaceae</taxon>
        <taxon>Paenibacillus</taxon>
    </lineage>
</organism>
<accession>A0A927CLW1</accession>
<comment type="caution">
    <text evidence="1">The sequence shown here is derived from an EMBL/GenBank/DDBJ whole genome shotgun (WGS) entry which is preliminary data.</text>
</comment>
<dbReference type="PANTHER" id="PTHR31446:SF29">
    <property type="entry name" value="ACID PHOSPHATASE_VANADIUM-DEPENDENT HALOPEROXIDASE-RELATED PROTEIN"/>
    <property type="match status" value="1"/>
</dbReference>
<evidence type="ECO:0000313" key="2">
    <source>
        <dbReference type="Proteomes" id="UP000632125"/>
    </source>
</evidence>
<name>A0A927CLW1_9BACL</name>
<dbReference type="InterPro" id="IPR003832">
    <property type="entry name" value="DUF212"/>
</dbReference>
<keyword evidence="2" id="KW-1185">Reference proteome</keyword>
<sequence>MANRGLCTALSAVGAAQLLKLPMHYAVTGEWDMRKLIGTGGMPSSHSSGVTALAAYTAAKYGLKTPAFAISAMLGIVVMYDAMNIRRHAGEIAVQVNDLDEDVEKLSGEHPGIYHKRRREKLKETLGHQPREVAAGALLGACIGLIGALTSAKGRA</sequence>
<reference evidence="1" key="1">
    <citation type="submission" date="2020-09" db="EMBL/GenBank/DDBJ databases">
        <title>A novel bacterium of genus Paenibacillus, isolated from South China Sea.</title>
        <authorList>
            <person name="Huang H."/>
            <person name="Mo K."/>
            <person name="Hu Y."/>
        </authorList>
    </citation>
    <scope>NUCLEOTIDE SEQUENCE</scope>
    <source>
        <strain evidence="1">IB182493</strain>
    </source>
</reference>
<dbReference type="AlphaFoldDB" id="A0A927CLW1"/>
<dbReference type="PANTHER" id="PTHR31446">
    <property type="entry name" value="ACID PHOSPHATASE/VANADIUM-DEPENDENT HALOPEROXIDASE-RELATED PROTEIN"/>
    <property type="match status" value="1"/>
</dbReference>